<gene>
    <name evidence="4" type="ORF">M8006_17790</name>
</gene>
<dbReference type="InterPro" id="IPR024463">
    <property type="entry name" value="Transposase_TnpC_homeodom"/>
</dbReference>
<dbReference type="Proteomes" id="UP001165308">
    <property type="component" value="Unassembled WGS sequence"/>
</dbReference>
<feature type="domain" description="Transposase TnpC homeodomain" evidence="3">
    <location>
        <begin position="13"/>
        <end position="56"/>
    </location>
</feature>
<dbReference type="InterPro" id="IPR024474">
    <property type="entry name" value="Znf_dom_IS66"/>
</dbReference>
<dbReference type="InterPro" id="IPR052344">
    <property type="entry name" value="Transposase-related"/>
</dbReference>
<dbReference type="RefSeq" id="WP_250084558.1">
    <property type="nucleotide sequence ID" value="NZ_JAMJPJ010000105.1"/>
</dbReference>
<keyword evidence="4" id="KW-0863">Zinc-finger</keyword>
<feature type="non-terminal residue" evidence="4">
    <location>
        <position position="142"/>
    </location>
</feature>
<keyword evidence="5" id="KW-1185">Reference proteome</keyword>
<dbReference type="EMBL" id="JAMJPJ010000105">
    <property type="protein sequence ID" value="MCL7931796.1"/>
    <property type="molecule type" value="Genomic_DNA"/>
</dbReference>
<evidence type="ECO:0000313" key="5">
    <source>
        <dbReference type="Proteomes" id="UP001165308"/>
    </source>
</evidence>
<dbReference type="GO" id="GO:0008270">
    <property type="term" value="F:zinc ion binding"/>
    <property type="evidence" value="ECO:0007669"/>
    <property type="project" value="UniProtKB-KW"/>
</dbReference>
<keyword evidence="4" id="KW-0479">Metal-binding</keyword>
<evidence type="ECO:0000256" key="1">
    <source>
        <dbReference type="SAM" id="MobiDB-lite"/>
    </source>
</evidence>
<evidence type="ECO:0000259" key="3">
    <source>
        <dbReference type="Pfam" id="PF13007"/>
    </source>
</evidence>
<comment type="caution">
    <text evidence="4">The sequence shown here is derived from an EMBL/GenBank/DDBJ whole genome shotgun (WGS) entry which is preliminary data.</text>
</comment>
<evidence type="ECO:0000313" key="4">
    <source>
        <dbReference type="EMBL" id="MCL7931796.1"/>
    </source>
</evidence>
<feature type="compositionally biased region" description="Acidic residues" evidence="1">
    <location>
        <begin position="1"/>
        <end position="24"/>
    </location>
</feature>
<proteinExistence type="predicted"/>
<sequence>MNEAELAVDEDDSQTDDSQTDITDETASADNAAVPAKKRTRGGRAALPPELPRVEVVHELDEAERCCTEDGTELKVIGEAVSEELHVVPARVEVIRHVRRKYACPTCEENIQTAPAPAKLLPKSNASATLLAYVATAKYQDA</sequence>
<dbReference type="Pfam" id="PF13007">
    <property type="entry name" value="LZ_Tnp_IS66"/>
    <property type="match status" value="1"/>
</dbReference>
<feature type="domain" description="Transposase IS66 zinc-finger binding" evidence="2">
    <location>
        <begin position="64"/>
        <end position="108"/>
    </location>
</feature>
<name>A0ABT0SVN3_9GAMM</name>
<feature type="region of interest" description="Disordered" evidence="1">
    <location>
        <begin position="1"/>
        <end position="47"/>
    </location>
</feature>
<reference evidence="4" key="1">
    <citation type="submission" date="2022-05" db="EMBL/GenBank/DDBJ databases">
        <title>Halomonas geminus sp. nov. and Halomonas llamarensis sp. nov. isolated from high-altitude salars of the Atacama Desert.</title>
        <authorList>
            <person name="Hintersatz C."/>
            <person name="Rojas L.A."/>
            <person name="Wei T.-S."/>
            <person name="Kutschke S."/>
            <person name="Lehmann F."/>
            <person name="Jain R."/>
            <person name="Pollmann K."/>
        </authorList>
    </citation>
    <scope>NUCLEOTIDE SEQUENCE</scope>
    <source>
        <strain evidence="4">ATCHA</strain>
    </source>
</reference>
<dbReference type="PANTHER" id="PTHR33678">
    <property type="entry name" value="BLL1576 PROTEIN"/>
    <property type="match status" value="1"/>
</dbReference>
<evidence type="ECO:0000259" key="2">
    <source>
        <dbReference type="Pfam" id="PF13005"/>
    </source>
</evidence>
<keyword evidence="4" id="KW-0862">Zinc</keyword>
<protein>
    <submittedName>
        <fullName evidence="4">IS66 family transposase zinc-finger binding domain-containing protein</fullName>
    </submittedName>
</protein>
<accession>A0ABT0SVN3</accession>
<organism evidence="4 5">
    <name type="scientific">Halomonas llamarensis</name>
    <dbReference type="NCBI Taxonomy" id="2945104"/>
    <lineage>
        <taxon>Bacteria</taxon>
        <taxon>Pseudomonadati</taxon>
        <taxon>Pseudomonadota</taxon>
        <taxon>Gammaproteobacteria</taxon>
        <taxon>Oceanospirillales</taxon>
        <taxon>Halomonadaceae</taxon>
        <taxon>Halomonas</taxon>
    </lineage>
</organism>
<dbReference type="PANTHER" id="PTHR33678:SF1">
    <property type="entry name" value="BLL1576 PROTEIN"/>
    <property type="match status" value="1"/>
</dbReference>
<dbReference type="Pfam" id="PF13005">
    <property type="entry name" value="zf-IS66"/>
    <property type="match status" value="1"/>
</dbReference>